<feature type="compositionally biased region" description="Low complexity" evidence="5">
    <location>
        <begin position="447"/>
        <end position="456"/>
    </location>
</feature>
<feature type="compositionally biased region" description="Basic and acidic residues" evidence="5">
    <location>
        <begin position="613"/>
        <end position="627"/>
    </location>
</feature>
<comment type="caution">
    <text evidence="8">The sequence shown here is derived from an EMBL/GenBank/DDBJ whole genome shotgun (WGS) entry which is preliminary data.</text>
</comment>
<accession>A0ABQ8M633</accession>
<feature type="domain" description="TFIIS central" evidence="7">
    <location>
        <begin position="659"/>
        <end position="774"/>
    </location>
</feature>
<gene>
    <name evidence="8" type="ORF">H4Q32_009460</name>
</gene>
<feature type="compositionally biased region" description="Basic residues" evidence="5">
    <location>
        <begin position="123"/>
        <end position="132"/>
    </location>
</feature>
<dbReference type="InterPro" id="IPR011011">
    <property type="entry name" value="Znf_FYVE_PHD"/>
</dbReference>
<feature type="compositionally biased region" description="Polar residues" evidence="5">
    <location>
        <begin position="272"/>
        <end position="283"/>
    </location>
</feature>
<dbReference type="EMBL" id="JACTAM010000013">
    <property type="protein sequence ID" value="KAI2658006.1"/>
    <property type="molecule type" value="Genomic_DNA"/>
</dbReference>
<feature type="compositionally biased region" description="Polar residues" evidence="5">
    <location>
        <begin position="306"/>
        <end position="318"/>
    </location>
</feature>
<feature type="compositionally biased region" description="Polar residues" evidence="5">
    <location>
        <begin position="76"/>
        <end position="106"/>
    </location>
</feature>
<keyword evidence="1" id="KW-0479">Metal-binding</keyword>
<evidence type="ECO:0000256" key="1">
    <source>
        <dbReference type="ARBA" id="ARBA00022723"/>
    </source>
</evidence>
<dbReference type="Pfam" id="PF07744">
    <property type="entry name" value="SPOC"/>
    <property type="match status" value="1"/>
</dbReference>
<feature type="compositionally biased region" description="Basic and acidic residues" evidence="5">
    <location>
        <begin position="813"/>
        <end position="831"/>
    </location>
</feature>
<feature type="compositionally biased region" description="Pro residues" evidence="5">
    <location>
        <begin position="1455"/>
        <end position="1490"/>
    </location>
</feature>
<feature type="compositionally biased region" description="Polar residues" evidence="5">
    <location>
        <begin position="1507"/>
        <end position="1529"/>
    </location>
</feature>
<dbReference type="InterPro" id="IPR001965">
    <property type="entry name" value="Znf_PHD"/>
</dbReference>
<feature type="region of interest" description="Disordered" evidence="5">
    <location>
        <begin position="1361"/>
        <end position="1406"/>
    </location>
</feature>
<feature type="compositionally biased region" description="Polar residues" evidence="5">
    <location>
        <begin position="1420"/>
        <end position="1447"/>
    </location>
</feature>
<evidence type="ECO:0000256" key="4">
    <source>
        <dbReference type="PROSITE-ProRule" id="PRU00146"/>
    </source>
</evidence>
<feature type="compositionally biased region" description="Polar residues" evidence="5">
    <location>
        <begin position="644"/>
        <end position="655"/>
    </location>
</feature>
<dbReference type="InterPro" id="IPR012921">
    <property type="entry name" value="SPOC_C"/>
</dbReference>
<keyword evidence="9" id="KW-1185">Reference proteome</keyword>
<feature type="compositionally biased region" description="Polar residues" evidence="5">
    <location>
        <begin position="1324"/>
        <end position="1340"/>
    </location>
</feature>
<dbReference type="SUPFAM" id="SSF46942">
    <property type="entry name" value="Elongation factor TFIIS domain 2"/>
    <property type="match status" value="1"/>
</dbReference>
<dbReference type="SMART" id="SM00249">
    <property type="entry name" value="PHD"/>
    <property type="match status" value="1"/>
</dbReference>
<feature type="compositionally biased region" description="Basic and acidic residues" evidence="5">
    <location>
        <begin position="1593"/>
        <end position="1603"/>
    </location>
</feature>
<feature type="compositionally biased region" description="Low complexity" evidence="5">
    <location>
        <begin position="1220"/>
        <end position="1242"/>
    </location>
</feature>
<feature type="compositionally biased region" description="Basic and acidic residues" evidence="5">
    <location>
        <begin position="1619"/>
        <end position="1636"/>
    </location>
</feature>
<keyword evidence="3" id="KW-0862">Zinc</keyword>
<name>A0ABQ8M633_LABRO</name>
<feature type="region of interest" description="Disordered" evidence="5">
    <location>
        <begin position="34"/>
        <end position="57"/>
    </location>
</feature>
<dbReference type="InterPro" id="IPR003618">
    <property type="entry name" value="TFIIS_cen_dom"/>
</dbReference>
<feature type="compositionally biased region" description="Basic and acidic residues" evidence="5">
    <location>
        <begin position="464"/>
        <end position="475"/>
    </location>
</feature>
<dbReference type="PROSITE" id="PS51321">
    <property type="entry name" value="TFIIS_CENTRAL"/>
    <property type="match status" value="1"/>
</dbReference>
<dbReference type="InterPro" id="IPR019787">
    <property type="entry name" value="Znf_PHD-finger"/>
</dbReference>
<dbReference type="Pfam" id="PF00628">
    <property type="entry name" value="PHD"/>
    <property type="match status" value="1"/>
</dbReference>
<dbReference type="SMART" id="SM00510">
    <property type="entry name" value="TFS2M"/>
    <property type="match status" value="1"/>
</dbReference>
<feature type="region of interest" description="Disordered" evidence="5">
    <location>
        <begin position="1420"/>
        <end position="1636"/>
    </location>
</feature>
<sequence>MDIVGGPFNHLVPSDQLDDSLLLGQNLECEASDEFEAGQGQPEDSLKNMLSDKDPMFGSASAQFHLLENEDVSFKLGSSTDADDMTTTGASQSPSGGEHGQSSVSQGGRHEGQLQRRQTASRGRVKGRRPGPARKAAESNKQESTCSRNPDGDKSLDAKREALLNRRFGVHEVDSSMNPVVVLRRLTVTVGGYKIELLPGPSHAFGSFSTSALQSLGFQDDGVTGDGLALDIGQNQDDATQEVAQEVVGEMSVGQSTSDDMPMDFGPYVNPNEVQDTNSTTPLKPSVDNATPADAKKNDQIKTRKLSAQKTGNKNGTAVQPGVKKLLKHKQALSAAKNKPSHLTRPGLLQKISKHPRDKKVHTSHPEGQKGKPVKMGLKRPGGPLTPKSPSKIQKIQDGQPANQTVNPPIPVSPTVSRKLSSDSGPSVKSVQSPHPPKKPQNPPTPVNKTNTPVTNSQGEEEQEKVKIKKPEKIQQRHKSRNSRSISVEEPQLFIPDNAPVVKKEAEGEPLPESETVWDPSKHCGLCKKPHNNRFMVGCGRCDEWFHGDCVGLDLAKVQQMEKEDQEYVCLKCCAEEDGKTGAQATEQSDDKLSAKQKQRPQQSLTAGGIRPFRKDVGERRPSEDSASKGPSVKHMAKKVKISPVTSKKPSTGQIRRSVRDSLEEILLKRLKEADLKISLDKPAELARRTEKELFALFQGVDSKYKNKYRSLTFNLKDAKNNVLFKRVLKGEVSPADLVRMTAEELASKELAAWRQRENRHTIEMIEKEQREVERRPITKITHKGEIEIENQEPAKAPEAIEVEPEPVPKAAEVPEEKPPETKADSPKKSVDTTNLHKSHLFDLNCKICTGRMAPPTEEAATKVVKVATTVVRRQSSTTDESQHSTTTPTSALIDDLSLRAMEEGLLNFLPESRQVKFSLTCLFGGSPCFALHALQFTNFVSSHVRNCDVKTDQLRLTGRSCGKSSDSLSSKEDTATFLSSLESLWGGFVDMPAVARFLTKAYPVSGILDHLTQDLPDNIQVGGRISPQIVWDYVEKIRASGTKEICVIRFTPDTEEDEISYTLLYAYFSSRRRYGVVANNRKQVKDMYLIPLGSTEKIPHQIVPFDGPGLETNRPNLLLGLVIRQRPKRDFGVILPSDVSEAPSFLAESKPHVDYPQKAPVAQDVERSFISTLGSMRKKDSADLIKSVVEEPILDTETDENVSLRFLPGVLKLPGIVTSSSNDTVKSDTTTTVSKSPTVDTGNNTEIHSKPTATTPRLDRFIIKKKDPKAVKTEQAPSSSSLETSTEKKESGVILSLSDKPADVSTESFLSSLTVAKPKEESVSGSTAAPDSQETTSSDVLKDSVNDSSCFVPKNEIVSSPTKTLKTSPPGILKTASSSAEPIEVKPQQPESNSEKKVTPQPSAQECKAIEDIQAITTISSIGKNEGLKQSRTSSFNPKVYNQTPIFHSYHAGPPDPQYYPPPANPAPYLPPQVPPPFPFPPGPPPPQMFPQSDPHMLPPPWAQTVPPQTHSAPPLTYESSLPTSSPLSKDEKASEKSYGDLGEKPSRRSDETYRKDNRDRDHYDRHHHKSRHYDRDREKHRDRSHSHKERHSKEERYDRQRERHHSGSHHRDRDKHRRDSDYEKHRRDSRDRRS</sequence>
<dbReference type="PROSITE" id="PS50016">
    <property type="entry name" value="ZF_PHD_2"/>
    <property type="match status" value="1"/>
</dbReference>
<feature type="compositionally biased region" description="Basic and acidic residues" evidence="5">
    <location>
        <begin position="44"/>
        <end position="55"/>
    </location>
</feature>
<proteinExistence type="predicted"/>
<dbReference type="Gene3D" id="1.10.472.30">
    <property type="entry name" value="Transcription elongation factor S-II, central domain"/>
    <property type="match status" value="1"/>
</dbReference>
<feature type="compositionally biased region" description="Basic residues" evidence="5">
    <location>
        <begin position="1604"/>
        <end position="1618"/>
    </location>
</feature>
<dbReference type="Gene3D" id="3.30.40.10">
    <property type="entry name" value="Zinc/RING finger domain, C3HC4 (zinc finger)"/>
    <property type="match status" value="1"/>
</dbReference>
<feature type="compositionally biased region" description="Basic and acidic residues" evidence="5">
    <location>
        <begin position="1530"/>
        <end position="1566"/>
    </location>
</feature>
<feature type="region of interest" description="Disordered" evidence="5">
    <location>
        <begin position="1220"/>
        <end position="1301"/>
    </location>
</feature>
<dbReference type="InterPro" id="IPR013083">
    <property type="entry name" value="Znf_RING/FYVE/PHD"/>
</dbReference>
<dbReference type="InterPro" id="IPR019786">
    <property type="entry name" value="Zinc_finger_PHD-type_CS"/>
</dbReference>
<evidence type="ECO:0000256" key="5">
    <source>
        <dbReference type="SAM" id="MobiDB-lite"/>
    </source>
</evidence>
<feature type="region of interest" description="Disordered" evidence="5">
    <location>
        <begin position="585"/>
        <end position="656"/>
    </location>
</feature>
<evidence type="ECO:0000259" key="7">
    <source>
        <dbReference type="PROSITE" id="PS51321"/>
    </source>
</evidence>
<dbReference type="InterPro" id="IPR036575">
    <property type="entry name" value="TFIIS_cen_dom_sf"/>
</dbReference>
<evidence type="ECO:0000313" key="9">
    <source>
        <dbReference type="Proteomes" id="UP000830375"/>
    </source>
</evidence>
<feature type="region of interest" description="Disordered" evidence="5">
    <location>
        <begin position="1318"/>
        <end position="1346"/>
    </location>
</feature>
<evidence type="ECO:0000256" key="3">
    <source>
        <dbReference type="ARBA" id="ARBA00022833"/>
    </source>
</evidence>
<evidence type="ECO:0000256" key="2">
    <source>
        <dbReference type="ARBA" id="ARBA00022771"/>
    </source>
</evidence>
<dbReference type="CDD" id="cd15638">
    <property type="entry name" value="PHD_PHF3"/>
    <property type="match status" value="1"/>
</dbReference>
<evidence type="ECO:0000313" key="8">
    <source>
        <dbReference type="EMBL" id="KAI2658006.1"/>
    </source>
</evidence>
<dbReference type="Pfam" id="PF07500">
    <property type="entry name" value="TFIIS_M"/>
    <property type="match status" value="1"/>
</dbReference>
<dbReference type="PROSITE" id="PS01359">
    <property type="entry name" value="ZF_PHD_1"/>
    <property type="match status" value="1"/>
</dbReference>
<feature type="region of interest" description="Disordered" evidence="5">
    <location>
        <begin position="786"/>
        <end position="835"/>
    </location>
</feature>
<feature type="region of interest" description="Disordered" evidence="5">
    <location>
        <begin position="75"/>
        <end position="156"/>
    </location>
</feature>
<protein>
    <submittedName>
        <fullName evidence="8">PHD finger protein 3</fullName>
    </submittedName>
</protein>
<dbReference type="PANTHER" id="PTHR11477">
    <property type="entry name" value="TRANSCRIPTION FACTOR S-II ZINC FINGER DOMAIN-CONTAINING PROTEIN"/>
    <property type="match status" value="1"/>
</dbReference>
<organism evidence="8 9">
    <name type="scientific">Labeo rohita</name>
    <name type="common">Indian major carp</name>
    <name type="synonym">Cyprinus rohita</name>
    <dbReference type="NCBI Taxonomy" id="84645"/>
    <lineage>
        <taxon>Eukaryota</taxon>
        <taxon>Metazoa</taxon>
        <taxon>Chordata</taxon>
        <taxon>Craniata</taxon>
        <taxon>Vertebrata</taxon>
        <taxon>Euteleostomi</taxon>
        <taxon>Actinopterygii</taxon>
        <taxon>Neopterygii</taxon>
        <taxon>Teleostei</taxon>
        <taxon>Ostariophysi</taxon>
        <taxon>Cypriniformes</taxon>
        <taxon>Cyprinidae</taxon>
        <taxon>Labeoninae</taxon>
        <taxon>Labeonini</taxon>
        <taxon>Labeo</taxon>
    </lineage>
</organism>
<feature type="compositionally biased region" description="Basic and acidic residues" evidence="5">
    <location>
        <begin position="1258"/>
        <end position="1273"/>
    </location>
</feature>
<feature type="compositionally biased region" description="Polar residues" evidence="5">
    <location>
        <begin position="1243"/>
        <end position="1256"/>
    </location>
</feature>
<dbReference type="SUPFAM" id="SSF57903">
    <property type="entry name" value="FYVE/PHD zinc finger"/>
    <property type="match status" value="1"/>
</dbReference>
<evidence type="ECO:0000259" key="6">
    <source>
        <dbReference type="PROSITE" id="PS50016"/>
    </source>
</evidence>
<dbReference type="PANTHER" id="PTHR11477:SF10">
    <property type="entry name" value="PHD FINGER PROTEIN 3"/>
    <property type="match status" value="1"/>
</dbReference>
<feature type="domain" description="PHD-type" evidence="6">
    <location>
        <begin position="521"/>
        <end position="576"/>
    </location>
</feature>
<reference evidence="8 9" key="1">
    <citation type="submission" date="2022-01" db="EMBL/GenBank/DDBJ databases">
        <title>A high-quality chromosome-level genome assembly of rohu carp, Labeo rohita.</title>
        <authorList>
            <person name="Arick M.A. II"/>
            <person name="Hsu C.-Y."/>
            <person name="Magbanua Z."/>
            <person name="Pechanova O."/>
            <person name="Grover C."/>
            <person name="Miller E."/>
            <person name="Thrash A."/>
            <person name="Ezzel L."/>
            <person name="Alam S."/>
            <person name="Benzie J."/>
            <person name="Hamilton M."/>
            <person name="Karsi A."/>
            <person name="Lawrence M.L."/>
            <person name="Peterson D.G."/>
        </authorList>
    </citation>
    <scope>NUCLEOTIDE SEQUENCE [LARGE SCALE GENOMIC DNA]</scope>
    <source>
        <strain evidence="9">BAU-BD-2019</strain>
        <tissue evidence="8">Blood</tissue>
    </source>
</reference>
<feature type="compositionally biased region" description="Basic residues" evidence="5">
    <location>
        <begin position="352"/>
        <end position="363"/>
    </location>
</feature>
<keyword evidence="2 4" id="KW-0863">Zinc-finger</keyword>
<feature type="region of interest" description="Disordered" evidence="5">
    <location>
        <begin position="266"/>
        <end position="486"/>
    </location>
</feature>
<feature type="compositionally biased region" description="Polar residues" evidence="5">
    <location>
        <begin position="414"/>
        <end position="433"/>
    </location>
</feature>
<dbReference type="Proteomes" id="UP000830375">
    <property type="component" value="Unassembled WGS sequence"/>
</dbReference>